<accession>A0AAW1RLN9</accession>
<comment type="caution">
    <text evidence="1">The sequence shown here is derived from an EMBL/GenBank/DDBJ whole genome shotgun (WGS) entry which is preliminary data.</text>
</comment>
<protein>
    <submittedName>
        <fullName evidence="1">Uncharacterized protein</fullName>
    </submittedName>
</protein>
<sequence length="206" mass="22069">MCAHDPFEASNDAIGLRKATQQDTLRTIEVLDLDLLVARGCLTVEGCIRTEDPHLTAQHIMAGIEEAWGALLLGCDGCPWALPAAGRMPPQDLTMAVNGSPRVMPIRVPQLWDDLVKFANGKGVSFIITEGGQVQAHSPTQAQGNFLLCFTTENRARAKLASPLHDPDGSVGRILRHSNSFNSLSQISQWGENGARLSDAGKASCG</sequence>
<organism evidence="1 2">
    <name type="scientific">Apatococcus lobatus</name>
    <dbReference type="NCBI Taxonomy" id="904363"/>
    <lineage>
        <taxon>Eukaryota</taxon>
        <taxon>Viridiplantae</taxon>
        <taxon>Chlorophyta</taxon>
        <taxon>core chlorophytes</taxon>
        <taxon>Trebouxiophyceae</taxon>
        <taxon>Chlorellales</taxon>
        <taxon>Chlorellaceae</taxon>
        <taxon>Apatococcus</taxon>
    </lineage>
</organism>
<reference evidence="1 2" key="1">
    <citation type="journal article" date="2024" name="Nat. Commun.">
        <title>Phylogenomics reveals the evolutionary origins of lichenization in chlorophyte algae.</title>
        <authorList>
            <person name="Puginier C."/>
            <person name="Libourel C."/>
            <person name="Otte J."/>
            <person name="Skaloud P."/>
            <person name="Haon M."/>
            <person name="Grisel S."/>
            <person name="Petersen M."/>
            <person name="Berrin J.G."/>
            <person name="Delaux P.M."/>
            <person name="Dal Grande F."/>
            <person name="Keller J."/>
        </authorList>
    </citation>
    <scope>NUCLEOTIDE SEQUENCE [LARGE SCALE GENOMIC DNA]</scope>
    <source>
        <strain evidence="1 2">SAG 2145</strain>
    </source>
</reference>
<keyword evidence="2" id="KW-1185">Reference proteome</keyword>
<dbReference type="EMBL" id="JALJOS010000009">
    <property type="protein sequence ID" value="KAK9834425.1"/>
    <property type="molecule type" value="Genomic_DNA"/>
</dbReference>
<proteinExistence type="predicted"/>
<dbReference type="Proteomes" id="UP001438707">
    <property type="component" value="Unassembled WGS sequence"/>
</dbReference>
<dbReference type="AlphaFoldDB" id="A0AAW1RLN9"/>
<evidence type="ECO:0000313" key="1">
    <source>
        <dbReference type="EMBL" id="KAK9834425.1"/>
    </source>
</evidence>
<name>A0AAW1RLN9_9CHLO</name>
<gene>
    <name evidence="1" type="ORF">WJX74_001503</name>
</gene>
<evidence type="ECO:0000313" key="2">
    <source>
        <dbReference type="Proteomes" id="UP001438707"/>
    </source>
</evidence>